<sequence>MDSLTQACLGGALGGALLGRRLGRKSILLGAVTATLPDLDSFIDYGSAVADYTYHRSATHSVFVLSLLACVFTLVCTRLPATRQVPTRQWFWFWWLCLVTHPLLDAFTTYGTQLLWPIASPPVAWKTIFIIDPLYTLPMLLAIIVALIRGTHGRAVVIGLAMSTAYLGFSVVAKSMVLAQVSPALIQRGLDDRPVMVQPTPLNTLVWRVTVIDDDRQLEALVSLLDAPHTLTFDSFRRPMMAHGLLVDSWAGQRLGWFAAPFWRSEERDGALAVTDLRMGQPGTYSFAFNIGERDDNGHWQPAPSRSVDMPRPDTGLLSALLKRITHPEALCPSDFGDRDLLLPDTECRPKA</sequence>
<organism evidence="1 2">
    <name type="scientific">Kushneria marisflavi</name>
    <dbReference type="NCBI Taxonomy" id="157779"/>
    <lineage>
        <taxon>Bacteria</taxon>
        <taxon>Pseudomonadati</taxon>
        <taxon>Pseudomonadota</taxon>
        <taxon>Gammaproteobacteria</taxon>
        <taxon>Oceanospirillales</taxon>
        <taxon>Halomonadaceae</taxon>
        <taxon>Kushneria</taxon>
    </lineage>
</organism>
<evidence type="ECO:0000313" key="1">
    <source>
        <dbReference type="EMBL" id="ART62503.1"/>
    </source>
</evidence>
<dbReference type="KEGG" id="kma:B9H00_05090"/>
<proteinExistence type="predicted"/>
<keyword evidence="2" id="KW-1185">Reference proteome</keyword>
<reference evidence="1 2" key="1">
    <citation type="submission" date="2017-05" db="EMBL/GenBank/DDBJ databases">
        <authorList>
            <person name="Song R."/>
            <person name="Chenine A.L."/>
            <person name="Ruprecht R.M."/>
        </authorList>
    </citation>
    <scope>NUCLEOTIDE SEQUENCE [LARGE SCALE GENOMIC DNA]</scope>
    <source>
        <strain evidence="1">SW32</strain>
    </source>
</reference>
<dbReference type="Pfam" id="PF04307">
    <property type="entry name" value="YdjM"/>
    <property type="match status" value="1"/>
</dbReference>
<dbReference type="RefSeq" id="WP_086899732.1">
    <property type="nucleotide sequence ID" value="NZ_CP021358.1"/>
</dbReference>
<dbReference type="PANTHER" id="PTHR40031:SF1">
    <property type="entry name" value="MEMBRANE-BOUND METAL-DEPENDENT HYDROLASE"/>
    <property type="match status" value="1"/>
</dbReference>
<protein>
    <submittedName>
        <fullName evidence="1">Uncharacterized protein</fullName>
    </submittedName>
</protein>
<dbReference type="Proteomes" id="UP000194457">
    <property type="component" value="Chromosome"/>
</dbReference>
<dbReference type="AlphaFoldDB" id="A0A240UN51"/>
<dbReference type="PANTHER" id="PTHR40031">
    <property type="entry name" value="HYPOTHETICAL MEMBRANE SPANNING PROTEIN"/>
    <property type="match status" value="1"/>
</dbReference>
<dbReference type="InterPro" id="IPR053170">
    <property type="entry name" value="Transcription_regulator"/>
</dbReference>
<dbReference type="OrthoDB" id="9781927at2"/>
<name>A0A240UN51_9GAMM</name>
<accession>A0A240UN51</accession>
<dbReference type="EMBL" id="CP021358">
    <property type="protein sequence ID" value="ART62503.1"/>
    <property type="molecule type" value="Genomic_DNA"/>
</dbReference>
<dbReference type="InterPro" id="IPR007404">
    <property type="entry name" value="YdjM-like"/>
</dbReference>
<evidence type="ECO:0000313" key="2">
    <source>
        <dbReference type="Proteomes" id="UP000194457"/>
    </source>
</evidence>
<gene>
    <name evidence="1" type="ORF">B9H00_05090</name>
</gene>